<evidence type="ECO:0000256" key="9">
    <source>
        <dbReference type="ARBA" id="ARBA00047337"/>
    </source>
</evidence>
<dbReference type="AlphaFoldDB" id="A0A9P3ULE6"/>
<keyword evidence="6" id="KW-0276">Fatty acid metabolism</keyword>
<sequence>MDDTPACEGIITIPAVQAHTATVIFIHGYNKSNLTYQALVAESIAPSLPHVQWIFPQASKHQTTYHPEGPCPAWFDIEELPPRADEYDEQAISKSIGAIEELIQSQIHQGMDSRRIVLAGFSQGAALSMMVALQTRHHLGGLASLSGWIPPRARSSMMNSTQRCPILWCHGTADTEIPIALAEDGIAFLRDTIEQKETLRFIRYDGLEHTTNDAELKDLGAWLQTVIR</sequence>
<evidence type="ECO:0000256" key="4">
    <source>
        <dbReference type="ARBA" id="ARBA00022487"/>
    </source>
</evidence>
<accession>A0A9P3ULE6</accession>
<name>A0A9P3ULE6_LYOSH</name>
<dbReference type="EMBL" id="BRPK01000002">
    <property type="protein sequence ID" value="GLB35560.1"/>
    <property type="molecule type" value="Genomic_DNA"/>
</dbReference>
<dbReference type="GO" id="GO:0052689">
    <property type="term" value="F:carboxylic ester hydrolase activity"/>
    <property type="evidence" value="ECO:0007669"/>
    <property type="project" value="UniProtKB-KW"/>
</dbReference>
<evidence type="ECO:0000313" key="11">
    <source>
        <dbReference type="EMBL" id="GLB35560.1"/>
    </source>
</evidence>
<evidence type="ECO:0000256" key="2">
    <source>
        <dbReference type="ARBA" id="ARBA00012423"/>
    </source>
</evidence>
<reference evidence="11" key="1">
    <citation type="submission" date="2022-07" db="EMBL/GenBank/DDBJ databases">
        <title>The genome of Lyophyllum shimeji provides insight into the initial evolution of ectomycorrhizal fungal genome.</title>
        <authorList>
            <person name="Kobayashi Y."/>
            <person name="Shibata T."/>
            <person name="Hirakawa H."/>
            <person name="Shigenobu S."/>
            <person name="Nishiyama T."/>
            <person name="Yamada A."/>
            <person name="Hasebe M."/>
            <person name="Kawaguchi M."/>
        </authorList>
    </citation>
    <scope>NUCLEOTIDE SEQUENCE</scope>
    <source>
        <strain evidence="11">AT787</strain>
    </source>
</reference>
<evidence type="ECO:0000256" key="3">
    <source>
        <dbReference type="ARBA" id="ARBA00014923"/>
    </source>
</evidence>
<dbReference type="InterPro" id="IPR003140">
    <property type="entry name" value="PLipase/COase/thioEstase"/>
</dbReference>
<evidence type="ECO:0000259" key="10">
    <source>
        <dbReference type="Pfam" id="PF02230"/>
    </source>
</evidence>
<keyword evidence="5" id="KW-0378">Hydrolase</keyword>
<dbReference type="EC" id="3.1.2.22" evidence="2"/>
<dbReference type="Pfam" id="PF02230">
    <property type="entry name" value="Abhydrolase_2"/>
    <property type="match status" value="1"/>
</dbReference>
<dbReference type="GO" id="GO:0006631">
    <property type="term" value="P:fatty acid metabolic process"/>
    <property type="evidence" value="ECO:0007669"/>
    <property type="project" value="UniProtKB-KW"/>
</dbReference>
<evidence type="ECO:0000256" key="1">
    <source>
        <dbReference type="ARBA" id="ARBA00006499"/>
    </source>
</evidence>
<comment type="caution">
    <text evidence="11">The sequence shown here is derived from an EMBL/GenBank/DDBJ whole genome shotgun (WGS) entry which is preliminary data.</text>
</comment>
<dbReference type="OrthoDB" id="2418081at2759"/>
<feature type="domain" description="Phospholipase/carboxylesterase/thioesterase" evidence="10">
    <location>
        <begin position="15"/>
        <end position="227"/>
    </location>
</feature>
<keyword evidence="12" id="KW-1185">Reference proteome</keyword>
<dbReference type="GO" id="GO:0005737">
    <property type="term" value="C:cytoplasm"/>
    <property type="evidence" value="ECO:0007669"/>
    <property type="project" value="TreeGrafter"/>
</dbReference>
<proteinExistence type="inferred from homology"/>
<evidence type="ECO:0000256" key="8">
    <source>
        <dbReference type="ARBA" id="ARBA00031195"/>
    </source>
</evidence>
<dbReference type="InterPro" id="IPR029058">
    <property type="entry name" value="AB_hydrolase_fold"/>
</dbReference>
<evidence type="ECO:0000313" key="12">
    <source>
        <dbReference type="Proteomes" id="UP001063166"/>
    </source>
</evidence>
<gene>
    <name evidence="11" type="ORF">LshimejAT787_0211250</name>
</gene>
<organism evidence="11 12">
    <name type="scientific">Lyophyllum shimeji</name>
    <name type="common">Hon-shimeji</name>
    <name type="synonym">Tricholoma shimeji</name>
    <dbReference type="NCBI Taxonomy" id="47721"/>
    <lineage>
        <taxon>Eukaryota</taxon>
        <taxon>Fungi</taxon>
        <taxon>Dikarya</taxon>
        <taxon>Basidiomycota</taxon>
        <taxon>Agaricomycotina</taxon>
        <taxon>Agaricomycetes</taxon>
        <taxon>Agaricomycetidae</taxon>
        <taxon>Agaricales</taxon>
        <taxon>Tricholomatineae</taxon>
        <taxon>Lyophyllaceae</taxon>
        <taxon>Lyophyllum</taxon>
    </lineage>
</organism>
<dbReference type="PANTHER" id="PTHR10655:SF17">
    <property type="entry name" value="LYSOPHOSPHOLIPASE-LIKE PROTEIN 1"/>
    <property type="match status" value="1"/>
</dbReference>
<dbReference type="Proteomes" id="UP001063166">
    <property type="component" value="Unassembled WGS sequence"/>
</dbReference>
<evidence type="ECO:0000256" key="5">
    <source>
        <dbReference type="ARBA" id="ARBA00022801"/>
    </source>
</evidence>
<evidence type="ECO:0000256" key="6">
    <source>
        <dbReference type="ARBA" id="ARBA00022832"/>
    </source>
</evidence>
<comment type="function">
    <text evidence="7">Hydrolyzes fatty acids from S-acylated cysteine residues in proteins with a strong preference for palmitoylated G-alpha proteins over other acyl substrates. Mediates the deacylation of G-alpha proteins such as GPA1 in vivo, but has weak or no activity toward palmitoylated Ras proteins. Has weak lysophospholipase activity in vitro; however such activity may not exist in vivo.</text>
</comment>
<keyword evidence="6" id="KW-0443">Lipid metabolism</keyword>
<comment type="similarity">
    <text evidence="1">Belongs to the AB hydrolase superfamily. AB hydrolase 2 family.</text>
</comment>
<keyword evidence="4" id="KW-0719">Serine esterase</keyword>
<dbReference type="PANTHER" id="PTHR10655">
    <property type="entry name" value="LYSOPHOSPHOLIPASE-RELATED"/>
    <property type="match status" value="1"/>
</dbReference>
<evidence type="ECO:0000256" key="7">
    <source>
        <dbReference type="ARBA" id="ARBA00029392"/>
    </source>
</evidence>
<protein>
    <recommendedName>
        <fullName evidence="3">Acyl-protein thioesterase 1</fullName>
        <ecNumber evidence="2">3.1.2.22</ecNumber>
    </recommendedName>
    <alternativeName>
        <fullName evidence="8">Palmitoyl-protein hydrolase</fullName>
    </alternativeName>
</protein>
<comment type="catalytic activity">
    <reaction evidence="9">
        <text>S-hexadecanoyl-L-cysteinyl-[protein] + H2O = L-cysteinyl-[protein] + hexadecanoate + H(+)</text>
        <dbReference type="Rhea" id="RHEA:19233"/>
        <dbReference type="Rhea" id="RHEA-COMP:10131"/>
        <dbReference type="Rhea" id="RHEA-COMP:11032"/>
        <dbReference type="ChEBI" id="CHEBI:7896"/>
        <dbReference type="ChEBI" id="CHEBI:15377"/>
        <dbReference type="ChEBI" id="CHEBI:15378"/>
        <dbReference type="ChEBI" id="CHEBI:29950"/>
        <dbReference type="ChEBI" id="CHEBI:74151"/>
        <dbReference type="EC" id="3.1.2.22"/>
    </reaction>
</comment>
<dbReference type="Gene3D" id="3.40.50.1820">
    <property type="entry name" value="alpha/beta hydrolase"/>
    <property type="match status" value="1"/>
</dbReference>
<dbReference type="GO" id="GO:0008474">
    <property type="term" value="F:palmitoyl-(protein) hydrolase activity"/>
    <property type="evidence" value="ECO:0007669"/>
    <property type="project" value="UniProtKB-EC"/>
</dbReference>
<dbReference type="SUPFAM" id="SSF53474">
    <property type="entry name" value="alpha/beta-Hydrolases"/>
    <property type="match status" value="1"/>
</dbReference>
<dbReference type="InterPro" id="IPR050565">
    <property type="entry name" value="LYPA1-2/EST-like"/>
</dbReference>